<organism evidence="2">
    <name type="scientific">Acromyrmex echinatior</name>
    <name type="common">Panamanian leafcutter ant</name>
    <name type="synonym">Acromyrmex octospinosus echinatior</name>
    <dbReference type="NCBI Taxonomy" id="103372"/>
    <lineage>
        <taxon>Eukaryota</taxon>
        <taxon>Metazoa</taxon>
        <taxon>Ecdysozoa</taxon>
        <taxon>Arthropoda</taxon>
        <taxon>Hexapoda</taxon>
        <taxon>Insecta</taxon>
        <taxon>Pterygota</taxon>
        <taxon>Neoptera</taxon>
        <taxon>Endopterygota</taxon>
        <taxon>Hymenoptera</taxon>
        <taxon>Apocrita</taxon>
        <taxon>Aculeata</taxon>
        <taxon>Formicoidea</taxon>
        <taxon>Formicidae</taxon>
        <taxon>Myrmicinae</taxon>
        <taxon>Acromyrmex</taxon>
    </lineage>
</organism>
<reference evidence="1" key="1">
    <citation type="submission" date="2011-02" db="EMBL/GenBank/DDBJ databases">
        <title>The genome of the leaf-cutting ant Acromyrmex echinatior suggests key adaptations to social evolution and fungus farming.</title>
        <authorList>
            <person name="Nygaard S."/>
            <person name="Zhang G."/>
        </authorList>
    </citation>
    <scope>NUCLEOTIDE SEQUENCE</scope>
</reference>
<evidence type="ECO:0000313" key="1">
    <source>
        <dbReference type="EMBL" id="EGI60042.1"/>
    </source>
</evidence>
<proteinExistence type="predicted"/>
<accession>F4X0Q0</accession>
<dbReference type="AlphaFoldDB" id="F4X0Q0"/>
<dbReference type="Proteomes" id="UP000007755">
    <property type="component" value="Unassembled WGS sequence"/>
</dbReference>
<dbReference type="InParanoid" id="F4X0Q0"/>
<sequence>MDRTELEEDPRPEIDREGEKDAILTTVDTAKAKKKPMELALHKVRIKSHELSRGSARSASAADLRVRRSNAPGMAAGWLELPIQPILTVTEII</sequence>
<evidence type="ECO:0000313" key="2">
    <source>
        <dbReference type="Proteomes" id="UP000007755"/>
    </source>
</evidence>
<protein>
    <submittedName>
        <fullName evidence="1">Uncharacterized protein</fullName>
    </submittedName>
</protein>
<keyword evidence="2" id="KW-1185">Reference proteome</keyword>
<dbReference type="EMBL" id="GL888498">
    <property type="protein sequence ID" value="EGI60042.1"/>
    <property type="molecule type" value="Genomic_DNA"/>
</dbReference>
<gene>
    <name evidence="1" type="ORF">G5I_11833</name>
</gene>
<name>F4X0Q0_ACREC</name>